<evidence type="ECO:0000313" key="1">
    <source>
        <dbReference type="EMBL" id="KAL3567631.1"/>
    </source>
</evidence>
<reference evidence="1 2" key="1">
    <citation type="journal article" date="2024" name="Plant Biotechnol. J.">
        <title>Genome and CRISPR/Cas9 system of a widespread forest tree (Populus alba) in the world.</title>
        <authorList>
            <person name="Liu Y.J."/>
            <person name="Jiang P.F."/>
            <person name="Han X.M."/>
            <person name="Li X.Y."/>
            <person name="Wang H.M."/>
            <person name="Wang Y.J."/>
            <person name="Wang X.X."/>
            <person name="Zeng Q.Y."/>
        </authorList>
    </citation>
    <scope>NUCLEOTIDE SEQUENCE [LARGE SCALE GENOMIC DNA]</scope>
    <source>
        <strain evidence="2">cv. PAL-ZL1</strain>
    </source>
</reference>
<dbReference type="EMBL" id="RCHU02000017">
    <property type="protein sequence ID" value="KAL3567631.1"/>
    <property type="molecule type" value="Genomic_DNA"/>
</dbReference>
<organism evidence="1 2">
    <name type="scientific">Populus alba</name>
    <name type="common">White poplar</name>
    <dbReference type="NCBI Taxonomy" id="43335"/>
    <lineage>
        <taxon>Eukaryota</taxon>
        <taxon>Viridiplantae</taxon>
        <taxon>Streptophyta</taxon>
        <taxon>Embryophyta</taxon>
        <taxon>Tracheophyta</taxon>
        <taxon>Spermatophyta</taxon>
        <taxon>Magnoliopsida</taxon>
        <taxon>eudicotyledons</taxon>
        <taxon>Gunneridae</taxon>
        <taxon>Pentapetalae</taxon>
        <taxon>rosids</taxon>
        <taxon>fabids</taxon>
        <taxon>Malpighiales</taxon>
        <taxon>Salicaceae</taxon>
        <taxon>Saliceae</taxon>
        <taxon>Populus</taxon>
    </lineage>
</organism>
<protein>
    <submittedName>
        <fullName evidence="1">Uncharacterized protein</fullName>
    </submittedName>
</protein>
<proteinExistence type="predicted"/>
<comment type="caution">
    <text evidence="1">The sequence shown here is derived from an EMBL/GenBank/DDBJ whole genome shotgun (WGS) entry which is preliminary data.</text>
</comment>
<keyword evidence="2" id="KW-1185">Reference proteome</keyword>
<accession>A0ACC4ANP7</accession>
<evidence type="ECO:0000313" key="2">
    <source>
        <dbReference type="Proteomes" id="UP000309997"/>
    </source>
</evidence>
<dbReference type="Proteomes" id="UP000309997">
    <property type="component" value="Unassembled WGS sequence"/>
</dbReference>
<gene>
    <name evidence="1" type="ORF">D5086_030282</name>
</gene>
<name>A0ACC4ANP7_POPAL</name>
<sequence>MPFSLKEKSGGLICGFVAPFNWCRCGGTVAGKEKSGGLICRKPRAAIRRCCSGSVYGGGKVVSVPAYGS</sequence>